<dbReference type="PANTHER" id="PTHR33406">
    <property type="entry name" value="MEMBRANE PROTEIN MJ1562-RELATED"/>
    <property type="match status" value="1"/>
</dbReference>
<feature type="transmembrane region" description="Helical" evidence="8">
    <location>
        <begin position="178"/>
        <end position="211"/>
    </location>
</feature>
<feature type="transmembrane region" description="Helical" evidence="8">
    <location>
        <begin position="522"/>
        <end position="541"/>
    </location>
</feature>
<evidence type="ECO:0000313" key="10">
    <source>
        <dbReference type="EMBL" id="TDD89265.1"/>
    </source>
</evidence>
<dbReference type="AlphaFoldDB" id="A0A4R5BT69"/>
<evidence type="ECO:0000259" key="9">
    <source>
        <dbReference type="PROSITE" id="PS50156"/>
    </source>
</evidence>
<dbReference type="EMBL" id="SMKU01000059">
    <property type="protein sequence ID" value="TDD89265.1"/>
    <property type="molecule type" value="Genomic_DNA"/>
</dbReference>
<dbReference type="SUPFAM" id="SSF82866">
    <property type="entry name" value="Multidrug efflux transporter AcrB transmembrane domain"/>
    <property type="match status" value="2"/>
</dbReference>
<dbReference type="Proteomes" id="UP000294513">
    <property type="component" value="Unassembled WGS sequence"/>
</dbReference>
<dbReference type="InterPro" id="IPR000731">
    <property type="entry name" value="SSD"/>
</dbReference>
<feature type="transmembrane region" description="Helical" evidence="8">
    <location>
        <begin position="269"/>
        <end position="286"/>
    </location>
</feature>
<evidence type="ECO:0000256" key="7">
    <source>
        <dbReference type="SAM" id="MobiDB-lite"/>
    </source>
</evidence>
<dbReference type="RefSeq" id="WP_131893255.1">
    <property type="nucleotide sequence ID" value="NZ_SMKU01000059.1"/>
</dbReference>
<dbReference type="InterPro" id="IPR004869">
    <property type="entry name" value="MMPL_dom"/>
</dbReference>
<keyword evidence="4 8" id="KW-0812">Transmembrane</keyword>
<feature type="region of interest" description="Disordered" evidence="7">
    <location>
        <begin position="684"/>
        <end position="716"/>
    </location>
</feature>
<accession>A0A4R5BT69</accession>
<comment type="subcellular location">
    <subcellularLocation>
        <location evidence="1">Cell membrane</location>
        <topology evidence="1">Multi-pass membrane protein</topology>
    </subcellularLocation>
</comment>
<comment type="similarity">
    <text evidence="2">Belongs to the resistance-nodulation-cell division (RND) (TC 2.A.6) family. MmpL subfamily.</text>
</comment>
<feature type="transmembrane region" description="Helical" evidence="8">
    <location>
        <begin position="634"/>
        <end position="661"/>
    </location>
</feature>
<feature type="transmembrane region" description="Helical" evidence="8">
    <location>
        <begin position="217"/>
        <end position="239"/>
    </location>
</feature>
<feature type="domain" description="SSD" evidence="9">
    <location>
        <begin position="194"/>
        <end position="319"/>
    </location>
</feature>
<feature type="transmembrane region" description="Helical" evidence="8">
    <location>
        <begin position="348"/>
        <end position="370"/>
    </location>
</feature>
<keyword evidence="6 8" id="KW-0472">Membrane</keyword>
<evidence type="ECO:0000256" key="3">
    <source>
        <dbReference type="ARBA" id="ARBA00022475"/>
    </source>
</evidence>
<dbReference type="Gene3D" id="1.20.1640.10">
    <property type="entry name" value="Multidrug efflux transporter AcrB transmembrane domain"/>
    <property type="match status" value="2"/>
</dbReference>
<dbReference type="Pfam" id="PF03176">
    <property type="entry name" value="MMPL"/>
    <property type="match status" value="2"/>
</dbReference>
<dbReference type="PANTHER" id="PTHR33406:SF11">
    <property type="entry name" value="MEMBRANE PROTEIN SCO6666-RELATED"/>
    <property type="match status" value="1"/>
</dbReference>
<evidence type="ECO:0000256" key="8">
    <source>
        <dbReference type="SAM" id="Phobius"/>
    </source>
</evidence>
<dbReference type="PROSITE" id="PS50156">
    <property type="entry name" value="SSD"/>
    <property type="match status" value="1"/>
</dbReference>
<reference evidence="10 11" key="1">
    <citation type="submission" date="2019-03" db="EMBL/GenBank/DDBJ databases">
        <title>Draft genome sequences of novel Actinobacteria.</title>
        <authorList>
            <person name="Sahin N."/>
            <person name="Ay H."/>
            <person name="Saygin H."/>
        </authorList>
    </citation>
    <scope>NUCLEOTIDE SEQUENCE [LARGE SCALE GENOMIC DNA]</scope>
    <source>
        <strain evidence="10 11">H3C3</strain>
    </source>
</reference>
<feature type="transmembrane region" description="Helical" evidence="8">
    <location>
        <begin position="298"/>
        <end position="320"/>
    </location>
</feature>
<feature type="transmembrane region" description="Helical" evidence="8">
    <location>
        <begin position="14"/>
        <end position="35"/>
    </location>
</feature>
<keyword evidence="11" id="KW-1185">Reference proteome</keyword>
<comment type="caution">
    <text evidence="10">The sequence shown here is derived from an EMBL/GenBank/DDBJ whole genome shotgun (WGS) entry which is preliminary data.</text>
</comment>
<sequence>MISAISRFTARRPLIVVGVWLAIVGAGFGIGGGVFGRLVSDVGRVPGSESGRAADRLDEVAPRAETLTAVISGRAAGDPELRRSVASATRKARAVPGVAAVSEPLPSAVTGRALLVEAVLAPGDDQGAAAEAVAGHLRAVRPGTVAIAGGPLSDAEFDSQAQKDVAKAELLSMPVMLVLLLIVFGGVLAAGLPLLVAVVGIGGTFGVLFLFSHVTDVSVYAIQITSMLAVGLAVDYAMLIVNRFREERRTAPEVSAAVARATATAGRTVMFSGLTVAVALAGLVVFPDPFLRSMGLSGAAVVLVDMAAALTLLPALLTRFGHRISPARQRPEHGVFARVARGVQRRPVLVLAVTVGAILVLAVPVSGLRISHGDPRMLPGPTSTRQMWEGLTVHFPDRARWSGDIQVIARVPAGDPGLARLRDSVAAVPGVAEVRVDALGPRLTAVYAAPRGSSDGALAKDAVKAIRDLPFDVEVTGDTARLIDYRAMLVDRLPWAVALMALGTLVLLFAFTGSVLLPVKAVLTSLLSIGAALGAVVWVFQHGHLAGLLGTEGLGYVHLTVPMLVGAIAFGLSVDYEVFLLSRIRERWLAGDGPRAAVAEGLQRTGGIVTAAALLTIVAFSGFIFGGFAPIKAIGLGLVLAIALDATIVRMLLVPAAMTLLGRRSWWLPRPLLAVHARLALSEPSPELEDRPAGNDPVPTSGGDPEKGSGMSPAGP</sequence>
<feature type="transmembrane region" description="Helical" evidence="8">
    <location>
        <begin position="605"/>
        <end position="628"/>
    </location>
</feature>
<dbReference type="GO" id="GO:0005886">
    <property type="term" value="C:plasma membrane"/>
    <property type="evidence" value="ECO:0007669"/>
    <property type="project" value="UniProtKB-SubCell"/>
</dbReference>
<evidence type="ECO:0000313" key="11">
    <source>
        <dbReference type="Proteomes" id="UP000294513"/>
    </source>
</evidence>
<name>A0A4R5BT69_9ACTN</name>
<proteinExistence type="inferred from homology"/>
<evidence type="ECO:0000256" key="6">
    <source>
        <dbReference type="ARBA" id="ARBA00023136"/>
    </source>
</evidence>
<evidence type="ECO:0000256" key="1">
    <source>
        <dbReference type="ARBA" id="ARBA00004651"/>
    </source>
</evidence>
<gene>
    <name evidence="10" type="ORF">E1298_14310</name>
</gene>
<organism evidence="10 11">
    <name type="scientific">Actinomadura rubrisoli</name>
    <dbReference type="NCBI Taxonomy" id="2530368"/>
    <lineage>
        <taxon>Bacteria</taxon>
        <taxon>Bacillati</taxon>
        <taxon>Actinomycetota</taxon>
        <taxon>Actinomycetes</taxon>
        <taxon>Streptosporangiales</taxon>
        <taxon>Thermomonosporaceae</taxon>
        <taxon>Actinomadura</taxon>
    </lineage>
</organism>
<evidence type="ECO:0000256" key="4">
    <source>
        <dbReference type="ARBA" id="ARBA00022692"/>
    </source>
</evidence>
<evidence type="ECO:0000256" key="2">
    <source>
        <dbReference type="ARBA" id="ARBA00010157"/>
    </source>
</evidence>
<dbReference type="OrthoDB" id="7051771at2"/>
<dbReference type="InterPro" id="IPR050545">
    <property type="entry name" value="Mycobact_MmpL"/>
</dbReference>
<protein>
    <submittedName>
        <fullName evidence="10">MMPL family transporter</fullName>
    </submittedName>
</protein>
<evidence type="ECO:0000256" key="5">
    <source>
        <dbReference type="ARBA" id="ARBA00022989"/>
    </source>
</evidence>
<keyword evidence="5 8" id="KW-1133">Transmembrane helix</keyword>
<keyword evidence="3" id="KW-1003">Cell membrane</keyword>
<feature type="transmembrane region" description="Helical" evidence="8">
    <location>
        <begin position="561"/>
        <end position="584"/>
    </location>
</feature>
<feature type="transmembrane region" description="Helical" evidence="8">
    <location>
        <begin position="495"/>
        <end position="517"/>
    </location>
</feature>